<protein>
    <recommendedName>
        <fullName evidence="5">Membrane-associated protein</fullName>
    </recommendedName>
</protein>
<evidence type="ECO:0000313" key="4">
    <source>
        <dbReference type="Proteomes" id="UP000051952"/>
    </source>
</evidence>
<dbReference type="Proteomes" id="UP000051952">
    <property type="component" value="Unassembled WGS sequence"/>
</dbReference>
<accession>A0A0S4IK17</accession>
<feature type="signal peptide" evidence="2">
    <location>
        <begin position="1"/>
        <end position="21"/>
    </location>
</feature>
<dbReference type="InterPro" id="IPR016186">
    <property type="entry name" value="C-type_lectin-like/link_sf"/>
</dbReference>
<name>A0A0S4IK17_BODSA</name>
<feature type="region of interest" description="Disordered" evidence="1">
    <location>
        <begin position="377"/>
        <end position="406"/>
    </location>
</feature>
<dbReference type="EMBL" id="CYKH01000030">
    <property type="protein sequence ID" value="CUE62223.1"/>
    <property type="molecule type" value="Genomic_DNA"/>
</dbReference>
<feature type="chain" id="PRO_5006621388" description="Membrane-associated protein" evidence="2">
    <location>
        <begin position="22"/>
        <end position="406"/>
    </location>
</feature>
<keyword evidence="4" id="KW-1185">Reference proteome</keyword>
<feature type="region of interest" description="Disordered" evidence="1">
    <location>
        <begin position="190"/>
        <end position="231"/>
    </location>
</feature>
<sequence length="406" mass="42948">MQHVLTIAFFYFLLELPTTCCGTITSPSDFFLVVYPSPRASSNPQFQCRSDCANPANDNAEHIGGFVAWIFSSQDNNQMVSLLTISTTGGSFTLGGNRQPSSLTWYWNEYPPKVLSRNALGVPFWQGAVGGSAINNLYNNFQFGNPSNSNAGETQLSIHYSSGVFGWNDISVSAATSGCVCRRFATPTETVTTAPSESSSPTAGLGSTTMSSSPSLLYNSSSQSSSSTQSFTLNLTRTGSLTSSMFGSATASSSPSPHMTATETPTITQSLTSTLSTSSSLSSSELRSTTMSSSQSPRRSRSDTPPLTQSATTTFTRFGSLSSSLSVTAGSTLTCTIFESATKRISLSTTFAILSQTDVRSQSNSRTLTPRSQTISNVTRTGQPKVSLSGIDSVSHDATHSQSISF</sequence>
<proteinExistence type="predicted"/>
<organism evidence="3 4">
    <name type="scientific">Bodo saltans</name>
    <name type="common">Flagellated protozoan</name>
    <dbReference type="NCBI Taxonomy" id="75058"/>
    <lineage>
        <taxon>Eukaryota</taxon>
        <taxon>Discoba</taxon>
        <taxon>Euglenozoa</taxon>
        <taxon>Kinetoplastea</taxon>
        <taxon>Metakinetoplastina</taxon>
        <taxon>Eubodonida</taxon>
        <taxon>Bodonidae</taxon>
        <taxon>Bodo</taxon>
    </lineage>
</organism>
<evidence type="ECO:0000256" key="1">
    <source>
        <dbReference type="SAM" id="MobiDB-lite"/>
    </source>
</evidence>
<reference evidence="4" key="1">
    <citation type="submission" date="2015-09" db="EMBL/GenBank/DDBJ databases">
        <authorList>
            <consortium name="Pathogen Informatics"/>
        </authorList>
    </citation>
    <scope>NUCLEOTIDE SEQUENCE [LARGE SCALE GENOMIC DNA]</scope>
    <source>
        <strain evidence="4">Lake Konstanz</strain>
    </source>
</reference>
<dbReference type="CDD" id="cd00037">
    <property type="entry name" value="CLECT"/>
    <property type="match status" value="1"/>
</dbReference>
<gene>
    <name evidence="3" type="ORF">BSAL_49950</name>
</gene>
<dbReference type="AlphaFoldDB" id="A0A0S4IK17"/>
<feature type="non-terminal residue" evidence="3">
    <location>
        <position position="406"/>
    </location>
</feature>
<evidence type="ECO:0000313" key="3">
    <source>
        <dbReference type="EMBL" id="CUE62223.1"/>
    </source>
</evidence>
<evidence type="ECO:0008006" key="5">
    <source>
        <dbReference type="Google" id="ProtNLM"/>
    </source>
</evidence>
<dbReference type="VEuPathDB" id="TriTrypDB:BSAL_49950"/>
<evidence type="ECO:0000256" key="2">
    <source>
        <dbReference type="SAM" id="SignalP"/>
    </source>
</evidence>
<dbReference type="Gene3D" id="3.10.100.10">
    <property type="entry name" value="Mannose-Binding Protein A, subunit A"/>
    <property type="match status" value="1"/>
</dbReference>
<feature type="region of interest" description="Disordered" evidence="1">
    <location>
        <begin position="245"/>
        <end position="311"/>
    </location>
</feature>
<feature type="compositionally biased region" description="Polar residues" evidence="1">
    <location>
        <begin position="377"/>
        <end position="392"/>
    </location>
</feature>
<keyword evidence="2" id="KW-0732">Signal</keyword>